<sequence length="151" mass="17328">MIPVFSHPESDKRVSKEMQTQTEMQGPTQEEGNSLDTFVVYSMCFTSPITHIPQISDESKAHRFVLRTPRLVTKLAKTFAFGFDPYFSKGYFEPFENRPKPVTLVTFRKNGLAPRRTIKFAEDKSFEIAELQSPYNHISNFWANEPGGVET</sequence>
<organism evidence="1 2">
    <name type="scientific">Dendrolimus kikuchii</name>
    <dbReference type="NCBI Taxonomy" id="765133"/>
    <lineage>
        <taxon>Eukaryota</taxon>
        <taxon>Metazoa</taxon>
        <taxon>Ecdysozoa</taxon>
        <taxon>Arthropoda</taxon>
        <taxon>Hexapoda</taxon>
        <taxon>Insecta</taxon>
        <taxon>Pterygota</taxon>
        <taxon>Neoptera</taxon>
        <taxon>Endopterygota</taxon>
        <taxon>Lepidoptera</taxon>
        <taxon>Glossata</taxon>
        <taxon>Ditrysia</taxon>
        <taxon>Bombycoidea</taxon>
        <taxon>Lasiocampidae</taxon>
        <taxon>Dendrolimus</taxon>
    </lineage>
</organism>
<proteinExistence type="predicted"/>
<reference evidence="1 2" key="1">
    <citation type="journal article" date="2021" name="Front. Genet.">
        <title>Chromosome-Level Genome Assembly Reveals Significant Gene Expansion in the Toll and IMD Signaling Pathways of Dendrolimus kikuchii.</title>
        <authorList>
            <person name="Zhou J."/>
            <person name="Wu P."/>
            <person name="Xiong Z."/>
            <person name="Liu N."/>
            <person name="Zhao N."/>
            <person name="Ji M."/>
            <person name="Qiu Y."/>
            <person name="Yang B."/>
        </authorList>
    </citation>
    <scope>NUCLEOTIDE SEQUENCE [LARGE SCALE GENOMIC DNA]</scope>
    <source>
        <strain evidence="1">Ann1</strain>
    </source>
</reference>
<evidence type="ECO:0000313" key="2">
    <source>
        <dbReference type="Proteomes" id="UP000824533"/>
    </source>
</evidence>
<dbReference type="Proteomes" id="UP000824533">
    <property type="component" value="Linkage Group LG01"/>
</dbReference>
<evidence type="ECO:0000313" key="1">
    <source>
        <dbReference type="EMBL" id="KAJ0183823.1"/>
    </source>
</evidence>
<gene>
    <name evidence="1" type="ORF">K1T71_000246</name>
</gene>
<comment type="caution">
    <text evidence="1">The sequence shown here is derived from an EMBL/GenBank/DDBJ whole genome shotgun (WGS) entry which is preliminary data.</text>
</comment>
<accession>A0ACC1DJI0</accession>
<name>A0ACC1DJI0_9NEOP</name>
<protein>
    <submittedName>
        <fullName evidence="1">Uncharacterized protein</fullName>
    </submittedName>
</protein>
<dbReference type="EMBL" id="CM034387">
    <property type="protein sequence ID" value="KAJ0183823.1"/>
    <property type="molecule type" value="Genomic_DNA"/>
</dbReference>
<keyword evidence="2" id="KW-1185">Reference proteome</keyword>